<dbReference type="PANTHER" id="PTHR43101">
    <property type="entry name" value="BETA-FRUCTOSIDASE"/>
    <property type="match status" value="1"/>
</dbReference>
<feature type="non-terminal residue" evidence="5">
    <location>
        <position position="1"/>
    </location>
</feature>
<comment type="similarity">
    <text evidence="1">Belongs to the glycosyl hydrolase 32 family.</text>
</comment>
<dbReference type="InterPro" id="IPR013148">
    <property type="entry name" value="Glyco_hydro_32_N"/>
</dbReference>
<evidence type="ECO:0000256" key="1">
    <source>
        <dbReference type="ARBA" id="ARBA00009902"/>
    </source>
</evidence>
<feature type="domain" description="Glycosyl hydrolase family 32 N-terminal" evidence="4">
    <location>
        <begin position="1"/>
        <end position="139"/>
    </location>
</feature>
<dbReference type="GO" id="GO:0016798">
    <property type="term" value="F:hydrolase activity, acting on glycosyl bonds"/>
    <property type="evidence" value="ECO:0007669"/>
    <property type="project" value="UniProtKB-KW"/>
</dbReference>
<reference evidence="5" key="1">
    <citation type="journal article" date="2013" name="Environ. Microbiol.">
        <title>Microbiota from the distal guts of lean and obese adolescents exhibit partial functional redundancy besides clear differences in community structure.</title>
        <authorList>
            <person name="Ferrer M."/>
            <person name="Ruiz A."/>
            <person name="Lanza F."/>
            <person name="Haange S.B."/>
            <person name="Oberbach A."/>
            <person name="Till H."/>
            <person name="Bargiela R."/>
            <person name="Campoy C."/>
            <person name="Segura M.T."/>
            <person name="Richter M."/>
            <person name="von Bergen M."/>
            <person name="Seifert J."/>
            <person name="Suarez A."/>
        </authorList>
    </citation>
    <scope>NUCLEOTIDE SEQUENCE</scope>
</reference>
<dbReference type="EMBL" id="AJWY01012353">
    <property type="protein sequence ID" value="EKC50178.1"/>
    <property type="molecule type" value="Genomic_DNA"/>
</dbReference>
<dbReference type="SUPFAM" id="SSF75005">
    <property type="entry name" value="Arabinanase/levansucrase/invertase"/>
    <property type="match status" value="1"/>
</dbReference>
<dbReference type="Pfam" id="PF00251">
    <property type="entry name" value="Glyco_hydro_32N"/>
    <property type="match status" value="1"/>
</dbReference>
<evidence type="ECO:0000259" key="4">
    <source>
        <dbReference type="Pfam" id="PF00251"/>
    </source>
</evidence>
<sequence length="140" mass="15959">DGRYYMVLGARTLDDHGEVLVFESADKLHWNHINTITTLKAFGYMWECPDLFELDGQWFLAVSPQGIACQNVYGCGYFALQGDWRTDCTLSEFHALDDGFDYYAPQSFAAADGRRIQFGWMGMPDADYTNPTVEYGWHTA</sequence>
<dbReference type="Gene3D" id="2.115.10.20">
    <property type="entry name" value="Glycosyl hydrolase domain, family 43"/>
    <property type="match status" value="1"/>
</dbReference>
<keyword evidence="2 5" id="KW-0378">Hydrolase</keyword>
<dbReference type="InterPro" id="IPR051214">
    <property type="entry name" value="GH32_Enzymes"/>
</dbReference>
<dbReference type="InterPro" id="IPR023296">
    <property type="entry name" value="Glyco_hydro_beta-prop_sf"/>
</dbReference>
<proteinExistence type="inferred from homology"/>
<accession>K1RXZ7</accession>
<dbReference type="AlphaFoldDB" id="K1RXZ7"/>
<evidence type="ECO:0000313" key="5">
    <source>
        <dbReference type="EMBL" id="EKC50178.1"/>
    </source>
</evidence>
<protein>
    <submittedName>
        <fullName evidence="5">Sucrose-6-phosphate hydrolase</fullName>
    </submittedName>
</protein>
<organism evidence="5">
    <name type="scientific">human gut metagenome</name>
    <dbReference type="NCBI Taxonomy" id="408170"/>
    <lineage>
        <taxon>unclassified sequences</taxon>
        <taxon>metagenomes</taxon>
        <taxon>organismal metagenomes</taxon>
    </lineage>
</organism>
<dbReference type="PANTHER" id="PTHR43101:SF1">
    <property type="entry name" value="BETA-FRUCTOSIDASE"/>
    <property type="match status" value="1"/>
</dbReference>
<gene>
    <name evidence="5" type="ORF">LEA_18025</name>
</gene>
<keyword evidence="3" id="KW-0326">Glycosidase</keyword>
<name>K1RXZ7_9ZZZZ</name>
<evidence type="ECO:0000256" key="3">
    <source>
        <dbReference type="ARBA" id="ARBA00023295"/>
    </source>
</evidence>
<evidence type="ECO:0000256" key="2">
    <source>
        <dbReference type="ARBA" id="ARBA00022801"/>
    </source>
</evidence>
<comment type="caution">
    <text evidence="5">The sequence shown here is derived from an EMBL/GenBank/DDBJ whole genome shotgun (WGS) entry which is preliminary data.</text>
</comment>